<evidence type="ECO:0000256" key="1">
    <source>
        <dbReference type="ARBA" id="ARBA00006010"/>
    </source>
</evidence>
<keyword evidence="4" id="KW-1185">Reference proteome</keyword>
<dbReference type="EMBL" id="RXIC02000022">
    <property type="protein sequence ID" value="KAB1215169.1"/>
    <property type="molecule type" value="Genomic_DNA"/>
</dbReference>
<dbReference type="PANTHER" id="PTHR33227">
    <property type="entry name" value="STIGMA-SPECIFIC STIG1-LIKE PROTEIN 3"/>
    <property type="match status" value="1"/>
</dbReference>
<comment type="similarity">
    <text evidence="1">Belongs to the STIG1 family.</text>
</comment>
<accession>A0A6A1VQG9</accession>
<evidence type="ECO:0008006" key="5">
    <source>
        <dbReference type="Google" id="ProtNLM"/>
    </source>
</evidence>
<comment type="caution">
    <text evidence="3">The sequence shown here is derived from an EMBL/GenBank/DDBJ whole genome shotgun (WGS) entry which is preliminary data.</text>
</comment>
<dbReference type="OrthoDB" id="1841769at2759"/>
<evidence type="ECO:0000256" key="2">
    <source>
        <dbReference type="ARBA" id="ARBA00022729"/>
    </source>
</evidence>
<sequence length="152" mass="17359">MALSITLTMKSIGELVEDQKLPFPRTDISHSYPKDQFPSKEKELAVLPSKRLSRFLQEEKTPSPHAIHQCHKNHKICQAILGTNSTACCNRKCRDLHTDKNHCGACKKKCEYTEECCRGKCVDLAYDKTHCGQCNYRCDHGEYCVYGLCNYP</sequence>
<evidence type="ECO:0000313" key="3">
    <source>
        <dbReference type="EMBL" id="KAB1215169.1"/>
    </source>
</evidence>
<organism evidence="3 4">
    <name type="scientific">Morella rubra</name>
    <name type="common">Chinese bayberry</name>
    <dbReference type="NCBI Taxonomy" id="262757"/>
    <lineage>
        <taxon>Eukaryota</taxon>
        <taxon>Viridiplantae</taxon>
        <taxon>Streptophyta</taxon>
        <taxon>Embryophyta</taxon>
        <taxon>Tracheophyta</taxon>
        <taxon>Spermatophyta</taxon>
        <taxon>Magnoliopsida</taxon>
        <taxon>eudicotyledons</taxon>
        <taxon>Gunneridae</taxon>
        <taxon>Pentapetalae</taxon>
        <taxon>rosids</taxon>
        <taxon>fabids</taxon>
        <taxon>Fagales</taxon>
        <taxon>Myricaceae</taxon>
        <taxon>Morella</taxon>
    </lineage>
</organism>
<keyword evidence="2" id="KW-0732">Signal</keyword>
<dbReference type="InterPro" id="IPR006969">
    <property type="entry name" value="Stig-like"/>
</dbReference>
<dbReference type="PANTHER" id="PTHR33227:SF18">
    <property type="entry name" value="STIGMA-SPECIFIC STIG1-LIKE PROTEIN 3"/>
    <property type="match status" value="1"/>
</dbReference>
<name>A0A6A1VQG9_9ROSI</name>
<dbReference type="Pfam" id="PF04885">
    <property type="entry name" value="Stig1"/>
    <property type="match status" value="1"/>
</dbReference>
<evidence type="ECO:0000313" key="4">
    <source>
        <dbReference type="Proteomes" id="UP000516437"/>
    </source>
</evidence>
<reference evidence="3 4" key="1">
    <citation type="journal article" date="2019" name="Plant Biotechnol. J.">
        <title>The red bayberry genome and genetic basis of sex determination.</title>
        <authorList>
            <person name="Jia H.M."/>
            <person name="Jia H.J."/>
            <person name="Cai Q.L."/>
            <person name="Wang Y."/>
            <person name="Zhao H.B."/>
            <person name="Yang W.F."/>
            <person name="Wang G.Y."/>
            <person name="Li Y.H."/>
            <person name="Zhan D.L."/>
            <person name="Shen Y.T."/>
            <person name="Niu Q.F."/>
            <person name="Chang L."/>
            <person name="Qiu J."/>
            <person name="Zhao L."/>
            <person name="Xie H.B."/>
            <person name="Fu W.Y."/>
            <person name="Jin J."/>
            <person name="Li X.W."/>
            <person name="Jiao Y."/>
            <person name="Zhou C.C."/>
            <person name="Tu T."/>
            <person name="Chai C.Y."/>
            <person name="Gao J.L."/>
            <person name="Fan L.J."/>
            <person name="van de Weg E."/>
            <person name="Wang J.Y."/>
            <person name="Gao Z.S."/>
        </authorList>
    </citation>
    <scope>NUCLEOTIDE SEQUENCE [LARGE SCALE GENOMIC DNA]</scope>
    <source>
        <tissue evidence="3">Leaves</tissue>
    </source>
</reference>
<dbReference type="Proteomes" id="UP000516437">
    <property type="component" value="Chromosome 4"/>
</dbReference>
<dbReference type="AlphaFoldDB" id="A0A6A1VQG9"/>
<protein>
    <recommendedName>
        <fullName evidence="5">Stigma-specific STIG1-like protein 1</fullName>
    </recommendedName>
</protein>
<proteinExistence type="inferred from homology"/>
<gene>
    <name evidence="3" type="ORF">CJ030_MR4G001387</name>
</gene>